<dbReference type="EMBL" id="KN835820">
    <property type="protein sequence ID" value="KIK34040.1"/>
    <property type="molecule type" value="Genomic_DNA"/>
</dbReference>
<dbReference type="OrthoDB" id="10303819at2759"/>
<dbReference type="InParanoid" id="A0A0C9Z988"/>
<keyword evidence="2" id="KW-1185">Reference proteome</keyword>
<organism evidence="1 2">
    <name type="scientific">Suillus luteus UH-Slu-Lm8-n1</name>
    <dbReference type="NCBI Taxonomy" id="930992"/>
    <lineage>
        <taxon>Eukaryota</taxon>
        <taxon>Fungi</taxon>
        <taxon>Dikarya</taxon>
        <taxon>Basidiomycota</taxon>
        <taxon>Agaricomycotina</taxon>
        <taxon>Agaricomycetes</taxon>
        <taxon>Agaricomycetidae</taxon>
        <taxon>Boletales</taxon>
        <taxon>Suillineae</taxon>
        <taxon>Suillaceae</taxon>
        <taxon>Suillus</taxon>
    </lineage>
</organism>
<reference evidence="1 2" key="1">
    <citation type="submission" date="2014-04" db="EMBL/GenBank/DDBJ databases">
        <authorList>
            <consortium name="DOE Joint Genome Institute"/>
            <person name="Kuo A."/>
            <person name="Ruytinx J."/>
            <person name="Rineau F."/>
            <person name="Colpaert J."/>
            <person name="Kohler A."/>
            <person name="Nagy L.G."/>
            <person name="Floudas D."/>
            <person name="Copeland A."/>
            <person name="Barry K.W."/>
            <person name="Cichocki N."/>
            <person name="Veneault-Fourrey C."/>
            <person name="LaButti K."/>
            <person name="Lindquist E.A."/>
            <person name="Lipzen A."/>
            <person name="Lundell T."/>
            <person name="Morin E."/>
            <person name="Murat C."/>
            <person name="Sun H."/>
            <person name="Tunlid A."/>
            <person name="Henrissat B."/>
            <person name="Grigoriev I.V."/>
            <person name="Hibbett D.S."/>
            <person name="Martin F."/>
            <person name="Nordberg H.P."/>
            <person name="Cantor M.N."/>
            <person name="Hua S.X."/>
        </authorList>
    </citation>
    <scope>NUCLEOTIDE SEQUENCE [LARGE SCALE GENOMIC DNA]</scope>
    <source>
        <strain evidence="1 2">UH-Slu-Lm8-n1</strain>
    </source>
</reference>
<evidence type="ECO:0000313" key="2">
    <source>
        <dbReference type="Proteomes" id="UP000054485"/>
    </source>
</evidence>
<dbReference type="HOGENOM" id="CLU_2110582_0_0_1"/>
<reference evidence="2" key="2">
    <citation type="submission" date="2015-01" db="EMBL/GenBank/DDBJ databases">
        <title>Evolutionary Origins and Diversification of the Mycorrhizal Mutualists.</title>
        <authorList>
            <consortium name="DOE Joint Genome Institute"/>
            <consortium name="Mycorrhizal Genomics Consortium"/>
            <person name="Kohler A."/>
            <person name="Kuo A."/>
            <person name="Nagy L.G."/>
            <person name="Floudas D."/>
            <person name="Copeland A."/>
            <person name="Barry K.W."/>
            <person name="Cichocki N."/>
            <person name="Veneault-Fourrey C."/>
            <person name="LaButti K."/>
            <person name="Lindquist E.A."/>
            <person name="Lipzen A."/>
            <person name="Lundell T."/>
            <person name="Morin E."/>
            <person name="Murat C."/>
            <person name="Riley R."/>
            <person name="Ohm R."/>
            <person name="Sun H."/>
            <person name="Tunlid A."/>
            <person name="Henrissat B."/>
            <person name="Grigoriev I.V."/>
            <person name="Hibbett D.S."/>
            <person name="Martin F."/>
        </authorList>
    </citation>
    <scope>NUCLEOTIDE SEQUENCE [LARGE SCALE GENOMIC DNA]</scope>
    <source>
        <strain evidence="2">UH-Slu-Lm8-n1</strain>
    </source>
</reference>
<gene>
    <name evidence="1" type="ORF">CY34DRAFT_662313</name>
</gene>
<dbReference type="AlphaFoldDB" id="A0A0C9Z988"/>
<sequence length="115" mass="13384">MRFGGADEKRVGFSCLALFSALLEPFSSMRYACFKWPTIRRAMIGTDVELVGTRRLLYVFRIYPFPRIPFEVVENAFVLYYFRRMRSEGAIFTGSTCRFRCCARVISSSGMRRAF</sequence>
<proteinExistence type="predicted"/>
<protein>
    <submittedName>
        <fullName evidence="1">Uncharacterized protein</fullName>
    </submittedName>
</protein>
<accession>A0A0C9Z988</accession>
<name>A0A0C9Z988_9AGAM</name>
<dbReference type="Proteomes" id="UP000054485">
    <property type="component" value="Unassembled WGS sequence"/>
</dbReference>
<evidence type="ECO:0000313" key="1">
    <source>
        <dbReference type="EMBL" id="KIK34040.1"/>
    </source>
</evidence>